<dbReference type="EMBL" id="FOAF01000001">
    <property type="protein sequence ID" value="SEK61952.1"/>
    <property type="molecule type" value="Genomic_DNA"/>
</dbReference>
<evidence type="ECO:0000313" key="1">
    <source>
        <dbReference type="EMBL" id="SEK61952.1"/>
    </source>
</evidence>
<evidence type="ECO:0000313" key="2">
    <source>
        <dbReference type="Proteomes" id="UP000199421"/>
    </source>
</evidence>
<protein>
    <submittedName>
        <fullName evidence="1">Uncharacterized protein</fullName>
    </submittedName>
</protein>
<keyword evidence="2" id="KW-1185">Reference proteome</keyword>
<gene>
    <name evidence="1" type="ORF">SAMN05661044_00707</name>
</gene>
<dbReference type="AlphaFoldDB" id="A0A1H7IJC4"/>
<sequence>MSVWFPISVFIFTMFYEYAADRNWRISRNRNGGNTLRLQDCISPNYLKYLPHFADKHSIGIADLYSYSGDGRKKLAAVFTGRDVSTFDRWFARYLLYFISMREESNPLNTRLQLVRMRRWMTHSPLFQQSAESKH</sequence>
<reference evidence="2" key="1">
    <citation type="submission" date="2016-10" db="EMBL/GenBank/DDBJ databases">
        <authorList>
            <person name="Varghese N."/>
            <person name="Submissions S."/>
        </authorList>
    </citation>
    <scope>NUCLEOTIDE SEQUENCE [LARGE SCALE GENOMIC DNA]</scope>
    <source>
        <strain evidence="2">DSM 18733</strain>
    </source>
</reference>
<name>A0A1H7IJC4_OLID1</name>
<dbReference type="Proteomes" id="UP000199421">
    <property type="component" value="Unassembled WGS sequence"/>
</dbReference>
<organism evidence="1 2">
    <name type="scientific">Olivibacter domesticus</name>
    <name type="common">Pseudosphingobacterium domesticum</name>
    <dbReference type="NCBI Taxonomy" id="407022"/>
    <lineage>
        <taxon>Bacteria</taxon>
        <taxon>Pseudomonadati</taxon>
        <taxon>Bacteroidota</taxon>
        <taxon>Sphingobacteriia</taxon>
        <taxon>Sphingobacteriales</taxon>
        <taxon>Sphingobacteriaceae</taxon>
        <taxon>Olivibacter</taxon>
    </lineage>
</organism>
<proteinExistence type="predicted"/>
<accession>A0A1H7IJC4</accession>